<sequence length="956" mass="105674">MYDDDDGVYEDNDVFDDGDLPPLMDLSDDEDSDGPLLPMPMSFTEEDEAWADDDYLPSLVALADMGHLDGDGPLPMPMSLAEEDEAWEDDDNLPSLVALADMGHLEQEPCVAPPAPTSLGDPSNVLAAGLTKVLDPNPSESFDSGMNLLQQIEAGTGPEDPAVQARAMGLSHYPFSSLRDWDLGHFLATSLLSQAEINKFLKLHRMKNDPASFSSAASLWKLIEGLPPVPEWKFVEIKIPGYTTKEPIILYWRDGLKVVEHLFANPVFASCMETTPYRLLDENQQPVIGEFMSASFASSYHKTLPKGHTVLGVIASSDKTPLTVGTGSKEMWPFLLSLANILAGVRMKATSHAFAIAGYLLVAKFCNVSAPLQAALSARVFHTAVSIITKSLQEAERVGHTMPGPDGRLRICHPVLASYIADLPEQRLIACVTQNQSPTSLAVQSEFGDFEERPPRTREHTLSLIQQALTLATPSNLAAYIREAAALGLNSVHQPFWRNWFGADPSNVSKLKQCTGREHRDLEKVIVLVIAGAGQLLFEKQLHAIHEALREFHHYKNAIILTGGRRKKGGLQTHFNIPKLEGMGRVVWNALLLGSPFAYSTDTTERCHITHVKQPFRSTNKRADFPAQCARCMDRNEKCDQFHLYTSLTYHRSSLLNLMVEEATDIADHYPEAMWLSNALPAGEYSVCGAAAKRSLFDKVRSHVSDDHDVAFSVTIQPHFSKNSIADAAQLFALQDFYPSLADYFVLKQSHSECNGRRKSSSDCILPFTHLNAWRSFPMQQHSKQDTCILLPPRTVQALPPATGMPYGRCNTVLIRDNGGDGLADSSGAAFKIVQICIIFQPLHAAVSDPGAIYFYGESFVFSSANKGLNEAGEEVFVPESGIDMFVVNRHLRNDGTRVGDVHKLVDICEFVELVPKFGRTMPENINSDNSLELMHTFYVNHFASKETYHAILSYQ</sequence>
<dbReference type="Pfam" id="PF18759">
    <property type="entry name" value="Plavaka"/>
    <property type="match status" value="1"/>
</dbReference>
<dbReference type="OrthoDB" id="3232986at2759"/>
<evidence type="ECO:0000259" key="2">
    <source>
        <dbReference type="Pfam" id="PF20722"/>
    </source>
</evidence>
<evidence type="ECO:0000313" key="4">
    <source>
        <dbReference type="Proteomes" id="UP000076532"/>
    </source>
</evidence>
<name>A0A166EQW9_9AGAM</name>
<dbReference type="Proteomes" id="UP000076532">
    <property type="component" value="Unassembled WGS sequence"/>
</dbReference>
<proteinExistence type="predicted"/>
<accession>A0A166EQW9</accession>
<feature type="compositionally biased region" description="Acidic residues" evidence="1">
    <location>
        <begin position="1"/>
        <end position="19"/>
    </location>
</feature>
<dbReference type="AlphaFoldDB" id="A0A166EQW9"/>
<keyword evidence="4" id="KW-1185">Reference proteome</keyword>
<reference evidence="3 4" key="1">
    <citation type="journal article" date="2016" name="Mol. Biol. Evol.">
        <title>Comparative Genomics of Early-Diverging Mushroom-Forming Fungi Provides Insights into the Origins of Lignocellulose Decay Capabilities.</title>
        <authorList>
            <person name="Nagy L.G."/>
            <person name="Riley R."/>
            <person name="Tritt A."/>
            <person name="Adam C."/>
            <person name="Daum C."/>
            <person name="Floudas D."/>
            <person name="Sun H."/>
            <person name="Yadav J.S."/>
            <person name="Pangilinan J."/>
            <person name="Larsson K.H."/>
            <person name="Matsuura K."/>
            <person name="Barry K."/>
            <person name="Labutti K."/>
            <person name="Kuo R."/>
            <person name="Ohm R.A."/>
            <person name="Bhattacharya S.S."/>
            <person name="Shirouzu T."/>
            <person name="Yoshinaga Y."/>
            <person name="Martin F.M."/>
            <person name="Grigoriev I.V."/>
            <person name="Hibbett D.S."/>
        </authorList>
    </citation>
    <scope>NUCLEOTIDE SEQUENCE [LARGE SCALE GENOMIC DNA]</scope>
    <source>
        <strain evidence="3 4">CBS 109695</strain>
    </source>
</reference>
<dbReference type="InterPro" id="IPR041078">
    <property type="entry name" value="Plavaka"/>
</dbReference>
<dbReference type="EMBL" id="KV417598">
    <property type="protein sequence ID" value="KZP16014.1"/>
    <property type="molecule type" value="Genomic_DNA"/>
</dbReference>
<dbReference type="InterPro" id="IPR049233">
    <property type="entry name" value="DUF6830"/>
</dbReference>
<dbReference type="Pfam" id="PF20722">
    <property type="entry name" value="DUF6830"/>
    <property type="match status" value="1"/>
</dbReference>
<protein>
    <recommendedName>
        <fullName evidence="2">DUF6830 domain-containing protein</fullName>
    </recommendedName>
</protein>
<feature type="region of interest" description="Disordered" evidence="1">
    <location>
        <begin position="1"/>
        <end position="41"/>
    </location>
</feature>
<evidence type="ECO:0000313" key="3">
    <source>
        <dbReference type="EMBL" id="KZP16014.1"/>
    </source>
</evidence>
<feature type="domain" description="DUF6830" evidence="2">
    <location>
        <begin position="703"/>
        <end position="816"/>
    </location>
</feature>
<gene>
    <name evidence="3" type="ORF">FIBSPDRAFT_895366</name>
</gene>
<evidence type="ECO:0000256" key="1">
    <source>
        <dbReference type="SAM" id="MobiDB-lite"/>
    </source>
</evidence>
<organism evidence="3 4">
    <name type="scientific">Athelia psychrophila</name>
    <dbReference type="NCBI Taxonomy" id="1759441"/>
    <lineage>
        <taxon>Eukaryota</taxon>
        <taxon>Fungi</taxon>
        <taxon>Dikarya</taxon>
        <taxon>Basidiomycota</taxon>
        <taxon>Agaricomycotina</taxon>
        <taxon>Agaricomycetes</taxon>
        <taxon>Agaricomycetidae</taxon>
        <taxon>Atheliales</taxon>
        <taxon>Atheliaceae</taxon>
        <taxon>Athelia</taxon>
    </lineage>
</organism>